<evidence type="ECO:0000313" key="2">
    <source>
        <dbReference type="EMBL" id="KAF2279850.1"/>
    </source>
</evidence>
<keyword evidence="2" id="KW-0808">Transferase</keyword>
<evidence type="ECO:0000313" key="3">
    <source>
        <dbReference type="Proteomes" id="UP000800097"/>
    </source>
</evidence>
<dbReference type="GeneID" id="54546085"/>
<feature type="signal peptide" evidence="1">
    <location>
        <begin position="1"/>
        <end position="21"/>
    </location>
</feature>
<organism evidence="2 3">
    <name type="scientific">Westerdykella ornata</name>
    <dbReference type="NCBI Taxonomy" id="318751"/>
    <lineage>
        <taxon>Eukaryota</taxon>
        <taxon>Fungi</taxon>
        <taxon>Dikarya</taxon>
        <taxon>Ascomycota</taxon>
        <taxon>Pezizomycotina</taxon>
        <taxon>Dothideomycetes</taxon>
        <taxon>Pleosporomycetidae</taxon>
        <taxon>Pleosporales</taxon>
        <taxon>Sporormiaceae</taxon>
        <taxon>Westerdykella</taxon>
    </lineage>
</organism>
<dbReference type="EMBL" id="ML986485">
    <property type="protein sequence ID" value="KAF2279850.1"/>
    <property type="molecule type" value="Genomic_DNA"/>
</dbReference>
<evidence type="ECO:0000256" key="1">
    <source>
        <dbReference type="SAM" id="SignalP"/>
    </source>
</evidence>
<dbReference type="OrthoDB" id="5835829at2759"/>
<gene>
    <name evidence="2" type="ORF">EI97DRAFT_104027</name>
</gene>
<reference evidence="2" key="1">
    <citation type="journal article" date="2020" name="Stud. Mycol.">
        <title>101 Dothideomycetes genomes: a test case for predicting lifestyles and emergence of pathogens.</title>
        <authorList>
            <person name="Haridas S."/>
            <person name="Albert R."/>
            <person name="Binder M."/>
            <person name="Bloem J."/>
            <person name="Labutti K."/>
            <person name="Salamov A."/>
            <person name="Andreopoulos B."/>
            <person name="Baker S."/>
            <person name="Barry K."/>
            <person name="Bills G."/>
            <person name="Bluhm B."/>
            <person name="Cannon C."/>
            <person name="Castanera R."/>
            <person name="Culley D."/>
            <person name="Daum C."/>
            <person name="Ezra D."/>
            <person name="Gonzalez J."/>
            <person name="Henrissat B."/>
            <person name="Kuo A."/>
            <person name="Liang C."/>
            <person name="Lipzen A."/>
            <person name="Lutzoni F."/>
            <person name="Magnuson J."/>
            <person name="Mondo S."/>
            <person name="Nolan M."/>
            <person name="Ohm R."/>
            <person name="Pangilinan J."/>
            <person name="Park H.-J."/>
            <person name="Ramirez L."/>
            <person name="Alfaro M."/>
            <person name="Sun H."/>
            <person name="Tritt A."/>
            <person name="Yoshinaga Y."/>
            <person name="Zwiers L.-H."/>
            <person name="Turgeon B."/>
            <person name="Goodwin S."/>
            <person name="Spatafora J."/>
            <person name="Crous P."/>
            <person name="Grigoriev I."/>
        </authorList>
    </citation>
    <scope>NUCLEOTIDE SEQUENCE</scope>
    <source>
        <strain evidence="2">CBS 379.55</strain>
    </source>
</reference>
<dbReference type="Gene3D" id="3.40.50.2000">
    <property type="entry name" value="Glycogen Phosphorylase B"/>
    <property type="match status" value="2"/>
</dbReference>
<sequence length="399" mass="44225">MMFKLAFAIFAVTLLTLPAQATNAFERLHDALHPKRTAADPSQTPLIFASVPHISHLEKVAAVALELASIGYPIKFLTGRAFENLISNLHPNIEFAPFLGLDGLMTEEDMKTLMSLPPKEKELFATKKAFVDGMKDHHNSIQREAAAFRQKHGDTKPLVILFDMSLTGHYPVLLGAPGIRPDASIAISTAALVLDSNDTFPFKVGKVPDTSENARDVHWAACQEYFETPFYKELHKHWEAKLRELGATKEPFPGVYDAMNTVSDYLATQGIPEFEFPRSDIRTDIRYFGALKNLKKTGGEAAELPTWWDDIRKAKAEGKKIVAVSQGTVEVNPQELILPTISALKDREDVLVIATLVAFEPSEVLGEEVPENARVAKFVPHDMLLPLVSREIVMIGSDD</sequence>
<proteinExistence type="predicted"/>
<dbReference type="GO" id="GO:0016740">
    <property type="term" value="F:transferase activity"/>
    <property type="evidence" value="ECO:0007669"/>
    <property type="project" value="UniProtKB-KW"/>
</dbReference>
<dbReference type="SUPFAM" id="SSF53756">
    <property type="entry name" value="UDP-Glycosyltransferase/glycogen phosphorylase"/>
    <property type="match status" value="1"/>
</dbReference>
<dbReference type="RefSeq" id="XP_033657389.1">
    <property type="nucleotide sequence ID" value="XM_033792910.1"/>
</dbReference>
<dbReference type="AlphaFoldDB" id="A0A6A6JTA8"/>
<name>A0A6A6JTA8_WESOR</name>
<accession>A0A6A6JTA8</accession>
<feature type="chain" id="PRO_5025353910" evidence="1">
    <location>
        <begin position="22"/>
        <end position="399"/>
    </location>
</feature>
<protein>
    <submittedName>
        <fullName evidence="2">UDP-Glycosyltransferase/glycogen phosphorylase</fullName>
    </submittedName>
</protein>
<keyword evidence="3" id="KW-1185">Reference proteome</keyword>
<dbReference type="Proteomes" id="UP000800097">
    <property type="component" value="Unassembled WGS sequence"/>
</dbReference>
<keyword evidence="1" id="KW-0732">Signal</keyword>